<feature type="domain" description="Rubisco accumulation factor 1 C-terminal" evidence="7">
    <location>
        <begin position="207"/>
        <end position="344"/>
    </location>
</feature>
<comment type="function">
    <text evidence="6">A major RuBisCO chaperone. Acts after GroEL-GroES chaperonin to fold and/or assemble the large subunit of RuBisCO (ccbL, rbcL). Cooperates with RbcX in RbcL folding, plays the major role in assembly of dimers into RbcL(8)-Raf1(8) intermediate complexes. RbcS replaces Raf1, leading to holoenzyme formation.</text>
</comment>
<evidence type="ECO:0000259" key="8">
    <source>
        <dbReference type="Pfam" id="PF18578"/>
    </source>
</evidence>
<feature type="region of interest" description="C-terminal beta-sheet" evidence="6">
    <location>
        <begin position="219"/>
        <end position="345"/>
    </location>
</feature>
<dbReference type="PANTHER" id="PTHR35299:SF6">
    <property type="entry name" value="RUBISCO ACCUMULATION FACTOR 1"/>
    <property type="match status" value="1"/>
</dbReference>
<sequence>MTNLPQNSPVQLSEAQAQELMRSLLHKEGNWVDWGKTSQQLQKAGYSPQKIFEETGFQGSQQNLVIVAAQVYESVAQAQTDEAILKYYQGPKSDVLYEFRVLNQSQRVAAAQLAYEKNLDVDGAHEVARAVKEVSSLAQLPKDFTNHPGDAVAYLCWKRARQKKDLQERSRLIAQGLKFAHSQQARAAIEQLLNDFTVVPSKTAPLLPVYRLESDSELPCIIPLAGSYPITHQELEAVKPIEIQEPFRSIQISQSGTFVPVPGWQALLKAKDPVGYLSKSDRLPKALSGKVEEVLIIVDRAEQEWNNQSYFVVEIDEKLEIQWFENKPDLLIVGQLVLILRPKNIFDENNLTEPWQMDD</sequence>
<reference evidence="11" key="1">
    <citation type="journal article" date="2013" name="Proc. Natl. Acad. Sci. U.S.A.">
        <title>Improving the coverage of the cyanobacterial phylum using diversity-driven genome sequencing.</title>
        <authorList>
            <person name="Shih P.M."/>
            <person name="Wu D."/>
            <person name="Latifi A."/>
            <person name="Axen S.D."/>
            <person name="Fewer D.P."/>
            <person name="Talla E."/>
            <person name="Calteau A."/>
            <person name="Cai F."/>
            <person name="Tandeau de Marsac N."/>
            <person name="Rippka R."/>
            <person name="Herdman M."/>
            <person name="Sivonen K."/>
            <person name="Coursin T."/>
            <person name="Laurent T."/>
            <person name="Goodwin L."/>
            <person name="Nolan M."/>
            <person name="Davenport K.W."/>
            <person name="Han C.S."/>
            <person name="Rubin E.M."/>
            <person name="Eisen J.A."/>
            <person name="Woyke T."/>
            <person name="Gugger M."/>
            <person name="Kerfeld C.A."/>
        </authorList>
    </citation>
    <scope>NUCLEOTIDE SEQUENCE [LARGE SCALE GENOMIC DNA]</scope>
    <source>
        <strain evidence="11">ATCC 29371 / PCC 7437</strain>
    </source>
</reference>
<dbReference type="GO" id="GO:0015979">
    <property type="term" value="P:photosynthesis"/>
    <property type="evidence" value="ECO:0007669"/>
    <property type="project" value="UniProtKB-KW"/>
</dbReference>
<evidence type="ECO:0000256" key="4">
    <source>
        <dbReference type="ARBA" id="ARBA00023300"/>
    </source>
</evidence>
<comment type="subcellular location">
    <subcellularLocation>
        <location evidence="6">Cytoplasm</location>
    </subcellularLocation>
</comment>
<feature type="domain" description="Rubisco accumulation factor 1 alpha-helical" evidence="8">
    <location>
        <begin position="88"/>
        <end position="193"/>
    </location>
</feature>
<dbReference type="Pfam" id="PF18087">
    <property type="entry name" value="RuBisCo_chap_C"/>
    <property type="match status" value="1"/>
</dbReference>
<name>K9XQX4_STAC7</name>
<dbReference type="InterPro" id="IPR040781">
    <property type="entry name" value="Raf1_HTH"/>
</dbReference>
<evidence type="ECO:0000313" key="11">
    <source>
        <dbReference type="Proteomes" id="UP000010473"/>
    </source>
</evidence>
<dbReference type="InterPro" id="IPR041358">
    <property type="entry name" value="Raf1_N"/>
</dbReference>
<evidence type="ECO:0000256" key="1">
    <source>
        <dbReference type="ARBA" id="ARBA00022490"/>
    </source>
</evidence>
<dbReference type="GO" id="GO:0005737">
    <property type="term" value="C:cytoplasm"/>
    <property type="evidence" value="ECO:0007669"/>
    <property type="project" value="UniProtKB-SubCell"/>
</dbReference>
<evidence type="ECO:0000256" key="3">
    <source>
        <dbReference type="ARBA" id="ARBA00023186"/>
    </source>
</evidence>
<dbReference type="PATRIC" id="fig|111780.3.peg.1509"/>
<evidence type="ECO:0000256" key="6">
    <source>
        <dbReference type="HAMAP-Rule" id="MF_00856"/>
    </source>
</evidence>
<dbReference type="InterPro" id="IPR040858">
    <property type="entry name" value="Raf1_C"/>
</dbReference>
<keyword evidence="2 6" id="KW-0602">Photosynthesis</keyword>
<dbReference type="GO" id="GO:0110102">
    <property type="term" value="P:ribulose bisphosphate carboxylase complex assembly"/>
    <property type="evidence" value="ECO:0007669"/>
    <property type="project" value="UniProtKB-UniRule"/>
</dbReference>
<proteinExistence type="inferred from homology"/>
<dbReference type="Pfam" id="PF18578">
    <property type="entry name" value="Raf1_N"/>
    <property type="match status" value="1"/>
</dbReference>
<comment type="similarity">
    <text evidence="6">Belongs to the RAF family.</text>
</comment>
<dbReference type="Pfam" id="PF18579">
    <property type="entry name" value="Raf1_HTH"/>
    <property type="match status" value="1"/>
</dbReference>
<organism evidence="10 11">
    <name type="scientific">Stanieria cyanosphaera (strain ATCC 29371 / PCC 7437)</name>
    <dbReference type="NCBI Taxonomy" id="111780"/>
    <lineage>
        <taxon>Bacteria</taxon>
        <taxon>Bacillati</taxon>
        <taxon>Cyanobacteriota</taxon>
        <taxon>Cyanophyceae</taxon>
        <taxon>Pleurocapsales</taxon>
        <taxon>Dermocarpellaceae</taxon>
        <taxon>Stanieria</taxon>
    </lineage>
</organism>
<dbReference type="InterPro" id="IPR046382">
    <property type="entry name" value="Raf1_cyn"/>
</dbReference>
<dbReference type="EMBL" id="CP003653">
    <property type="protein sequence ID" value="AFZ35015.1"/>
    <property type="molecule type" value="Genomic_DNA"/>
</dbReference>
<comment type="domain">
    <text evidence="6">Has 3 domains, the N-terminal alpha-helical domain, an extended flexible linker and the C-terminal beta-sheet domain. The 2 C-terminal beta-sheet domains are swapped and pack against each other to form the dimer interface.</text>
</comment>
<evidence type="ECO:0000256" key="5">
    <source>
        <dbReference type="ARBA" id="ARBA00023859"/>
    </source>
</evidence>
<dbReference type="RefSeq" id="WP_015192687.1">
    <property type="nucleotide sequence ID" value="NC_019748.1"/>
</dbReference>
<dbReference type="OrthoDB" id="420612at2"/>
<dbReference type="GO" id="GO:0015977">
    <property type="term" value="P:carbon fixation"/>
    <property type="evidence" value="ECO:0007669"/>
    <property type="project" value="UniProtKB-UniRule"/>
</dbReference>
<keyword evidence="1 6" id="KW-0963">Cytoplasm</keyword>
<dbReference type="PANTHER" id="PTHR35299">
    <property type="entry name" value="RUBISCO ACCUMULATION FACTOR 1"/>
    <property type="match status" value="1"/>
</dbReference>
<dbReference type="STRING" id="111780.Sta7437_1448"/>
<keyword evidence="11" id="KW-1185">Reference proteome</keyword>
<comment type="subunit">
    <text evidence="6">Homodimer. Forms an RbcL(8)-Raf1(8) complex. Forms complexes of many stoichiometries with RbcL with and without RbcS. RbcX and Raf1 can bind simultaneously to RbcL.</text>
</comment>
<dbReference type="Proteomes" id="UP000010473">
    <property type="component" value="Chromosome"/>
</dbReference>
<feature type="domain" description="Rubisco accumulation factor 1 helix turn helix" evidence="9">
    <location>
        <begin position="17"/>
        <end position="75"/>
    </location>
</feature>
<dbReference type="HOGENOM" id="CLU_766477_0_0_3"/>
<dbReference type="AlphaFoldDB" id="K9XQX4"/>
<dbReference type="InterPro" id="IPR037494">
    <property type="entry name" value="RAF1"/>
</dbReference>
<evidence type="ECO:0000259" key="9">
    <source>
        <dbReference type="Pfam" id="PF18579"/>
    </source>
</evidence>
<evidence type="ECO:0000256" key="2">
    <source>
        <dbReference type="ARBA" id="ARBA00022531"/>
    </source>
</evidence>
<evidence type="ECO:0000259" key="7">
    <source>
        <dbReference type="Pfam" id="PF18087"/>
    </source>
</evidence>
<keyword evidence="4 6" id="KW-0120">Carbon dioxide fixation</keyword>
<dbReference type="eggNOG" id="ENOG502Z7IG">
    <property type="taxonomic scope" value="Bacteria"/>
</dbReference>
<keyword evidence="3 6" id="KW-0143">Chaperone</keyword>
<dbReference type="HAMAP" id="MF_00856">
    <property type="entry name" value="Raf1"/>
    <property type="match status" value="1"/>
</dbReference>
<dbReference type="KEGG" id="scs:Sta7437_1448"/>
<accession>K9XQX4</accession>
<evidence type="ECO:0000313" key="10">
    <source>
        <dbReference type="EMBL" id="AFZ35015.1"/>
    </source>
</evidence>
<feature type="region of interest" description="N-terminal alpha-helix" evidence="6">
    <location>
        <begin position="14"/>
        <end position="195"/>
    </location>
</feature>
<gene>
    <name evidence="6" type="primary">raf1</name>
    <name evidence="10" type="ordered locus">Sta7437_1448</name>
</gene>
<protein>
    <recommendedName>
        <fullName evidence="5 6">RuBisCO accumulation factor 1</fullName>
    </recommendedName>
</protein>